<evidence type="ECO:0000256" key="1">
    <source>
        <dbReference type="ARBA" id="ARBA00012528"/>
    </source>
</evidence>
<accession>A0A975XVB9</accession>
<dbReference type="InterPro" id="IPR000160">
    <property type="entry name" value="GGDEF_dom"/>
</dbReference>
<evidence type="ECO:0000259" key="3">
    <source>
        <dbReference type="PROSITE" id="PS50887"/>
    </source>
</evidence>
<dbReference type="FunFam" id="3.30.70.270:FF:000001">
    <property type="entry name" value="Diguanylate cyclase domain protein"/>
    <property type="match status" value="1"/>
</dbReference>
<evidence type="ECO:0000256" key="2">
    <source>
        <dbReference type="SAM" id="MobiDB-lite"/>
    </source>
</evidence>
<dbReference type="CDD" id="cd00130">
    <property type="entry name" value="PAS"/>
    <property type="match status" value="1"/>
</dbReference>
<keyword evidence="5" id="KW-1185">Reference proteome</keyword>
<dbReference type="InterPro" id="IPR013656">
    <property type="entry name" value="PAS_4"/>
</dbReference>
<protein>
    <recommendedName>
        <fullName evidence="1">diguanylate cyclase</fullName>
        <ecNumber evidence="1">2.7.7.65</ecNumber>
    </recommendedName>
</protein>
<dbReference type="NCBIfam" id="TIGR00254">
    <property type="entry name" value="GGDEF"/>
    <property type="match status" value="1"/>
</dbReference>
<dbReference type="GO" id="GO:0005886">
    <property type="term" value="C:plasma membrane"/>
    <property type="evidence" value="ECO:0007669"/>
    <property type="project" value="TreeGrafter"/>
</dbReference>
<dbReference type="EC" id="2.7.7.65" evidence="1"/>
<dbReference type="PROSITE" id="PS50887">
    <property type="entry name" value="GGDEF"/>
    <property type="match status" value="1"/>
</dbReference>
<gene>
    <name evidence="4" type="ORF">Azoinq_03455</name>
</gene>
<name>A0A975XVB9_9RHOO</name>
<evidence type="ECO:0000313" key="4">
    <source>
        <dbReference type="EMBL" id="QWT49681.1"/>
    </source>
</evidence>
<sequence>MFSEYTNSPSFLLELTQVVNLGLVLVDGEERIVLWNRWMEERSQRTAAQVLGQSLTSLFPDLQGSRLEHAIRTALQQHLPSVLSQSLNRSPFPLFDPIRRQGDRLEQAITVLPLIRSDQGHCLIQIQDVTAAVHRERTLREQAQQLQMLSSTDGLTGVPNRRSFDDRFQEEFQRSLRKGTSLSLLMLDIDHFKLYNDTYGHQVGDACLIAVAHVLRSSLQRGSDFVARYGGEEFAMLLPESDPEGAGHIAQRVLERVAALRIPQGTGRGFSQVTVSIGIASRIPHRGDTPEVLLQEADQALYQAKEQGRAQASLSPAADAPAGDNPA</sequence>
<reference evidence="4" key="1">
    <citation type="submission" date="2020-11" db="EMBL/GenBank/DDBJ databases">
        <title>Azospira inquinata sp. nov.</title>
        <authorList>
            <person name="Moe W.M."/>
            <person name="Mikes M.C."/>
        </authorList>
    </citation>
    <scope>NUCLEOTIDE SEQUENCE</scope>
    <source>
        <strain evidence="4">Azo-3</strain>
    </source>
</reference>
<feature type="region of interest" description="Disordered" evidence="2">
    <location>
        <begin position="304"/>
        <end position="327"/>
    </location>
</feature>
<dbReference type="Pfam" id="PF08448">
    <property type="entry name" value="PAS_4"/>
    <property type="match status" value="1"/>
</dbReference>
<organism evidence="4 5">
    <name type="scientific">Azospira inquinata</name>
    <dbReference type="NCBI Taxonomy" id="2785627"/>
    <lineage>
        <taxon>Bacteria</taxon>
        <taxon>Pseudomonadati</taxon>
        <taxon>Pseudomonadota</taxon>
        <taxon>Betaproteobacteria</taxon>
        <taxon>Rhodocyclales</taxon>
        <taxon>Rhodocyclaceae</taxon>
        <taxon>Azospira</taxon>
    </lineage>
</organism>
<dbReference type="Proteomes" id="UP000683428">
    <property type="component" value="Chromosome"/>
</dbReference>
<dbReference type="Pfam" id="PF00990">
    <property type="entry name" value="GGDEF"/>
    <property type="match status" value="1"/>
</dbReference>
<dbReference type="InterPro" id="IPR050469">
    <property type="entry name" value="Diguanylate_Cyclase"/>
</dbReference>
<dbReference type="GO" id="GO:0043709">
    <property type="term" value="P:cell adhesion involved in single-species biofilm formation"/>
    <property type="evidence" value="ECO:0007669"/>
    <property type="project" value="TreeGrafter"/>
</dbReference>
<dbReference type="AlphaFoldDB" id="A0A975XVB9"/>
<dbReference type="GO" id="GO:0052621">
    <property type="term" value="F:diguanylate cyclase activity"/>
    <property type="evidence" value="ECO:0007669"/>
    <property type="project" value="UniProtKB-EC"/>
</dbReference>
<dbReference type="RefSeq" id="WP_216126052.1">
    <property type="nucleotide sequence ID" value="NZ_CP064782.1"/>
</dbReference>
<dbReference type="EMBL" id="CP064782">
    <property type="protein sequence ID" value="QWT49681.1"/>
    <property type="molecule type" value="Genomic_DNA"/>
</dbReference>
<dbReference type="PANTHER" id="PTHR45138">
    <property type="entry name" value="REGULATORY COMPONENTS OF SENSORY TRANSDUCTION SYSTEM"/>
    <property type="match status" value="1"/>
</dbReference>
<dbReference type="GO" id="GO:1902201">
    <property type="term" value="P:negative regulation of bacterial-type flagellum-dependent cell motility"/>
    <property type="evidence" value="ECO:0007669"/>
    <property type="project" value="TreeGrafter"/>
</dbReference>
<dbReference type="KEGG" id="aiq:Azoinq_03455"/>
<dbReference type="CDD" id="cd01949">
    <property type="entry name" value="GGDEF"/>
    <property type="match status" value="1"/>
</dbReference>
<dbReference type="SMART" id="SM00267">
    <property type="entry name" value="GGDEF"/>
    <property type="match status" value="1"/>
</dbReference>
<feature type="compositionally biased region" description="Low complexity" evidence="2">
    <location>
        <begin position="316"/>
        <end position="327"/>
    </location>
</feature>
<dbReference type="InterPro" id="IPR000014">
    <property type="entry name" value="PAS"/>
</dbReference>
<feature type="domain" description="GGDEF" evidence="3">
    <location>
        <begin position="180"/>
        <end position="317"/>
    </location>
</feature>
<proteinExistence type="predicted"/>
<evidence type="ECO:0000313" key="5">
    <source>
        <dbReference type="Proteomes" id="UP000683428"/>
    </source>
</evidence>
<dbReference type="PANTHER" id="PTHR45138:SF9">
    <property type="entry name" value="DIGUANYLATE CYCLASE DGCM-RELATED"/>
    <property type="match status" value="1"/>
</dbReference>